<protein>
    <submittedName>
        <fullName evidence="1">Uncharacterized protein MANES_01G097900</fullName>
    </submittedName>
</protein>
<name>A0A2P2QGZ7_RHIMU</name>
<organism evidence="1">
    <name type="scientific">Rhizophora mucronata</name>
    <name type="common">Asiatic mangrove</name>
    <dbReference type="NCBI Taxonomy" id="61149"/>
    <lineage>
        <taxon>Eukaryota</taxon>
        <taxon>Viridiplantae</taxon>
        <taxon>Streptophyta</taxon>
        <taxon>Embryophyta</taxon>
        <taxon>Tracheophyta</taxon>
        <taxon>Spermatophyta</taxon>
        <taxon>Magnoliopsida</taxon>
        <taxon>eudicotyledons</taxon>
        <taxon>Gunneridae</taxon>
        <taxon>Pentapetalae</taxon>
        <taxon>rosids</taxon>
        <taxon>fabids</taxon>
        <taxon>Malpighiales</taxon>
        <taxon>Rhizophoraceae</taxon>
        <taxon>Rhizophora</taxon>
    </lineage>
</organism>
<proteinExistence type="predicted"/>
<accession>A0A2P2QGZ7</accession>
<evidence type="ECO:0000313" key="1">
    <source>
        <dbReference type="EMBL" id="MBX66167.1"/>
    </source>
</evidence>
<dbReference type="EMBL" id="GGEC01085683">
    <property type="protein sequence ID" value="MBX66167.1"/>
    <property type="molecule type" value="Transcribed_RNA"/>
</dbReference>
<reference evidence="1" key="1">
    <citation type="submission" date="2018-02" db="EMBL/GenBank/DDBJ databases">
        <title>Rhizophora mucronata_Transcriptome.</title>
        <authorList>
            <person name="Meera S.P."/>
            <person name="Sreeshan A."/>
            <person name="Augustine A."/>
        </authorList>
    </citation>
    <scope>NUCLEOTIDE SEQUENCE</scope>
    <source>
        <tissue evidence="1">Leaf</tissue>
    </source>
</reference>
<sequence>MIHRLRKTRFREILP</sequence>